<evidence type="ECO:0000313" key="6">
    <source>
        <dbReference type="Proteomes" id="UP000749646"/>
    </source>
</evidence>
<dbReference type="PANTHER" id="PTHR46093:SF18">
    <property type="entry name" value="FIBRONECTIN TYPE-III DOMAIN-CONTAINING PROTEIN"/>
    <property type="match status" value="1"/>
</dbReference>
<dbReference type="SUPFAM" id="SSF50965">
    <property type="entry name" value="Galactose oxidase, central domain"/>
    <property type="match status" value="2"/>
</dbReference>
<dbReference type="PANTHER" id="PTHR46093">
    <property type="entry name" value="ACYL-COA-BINDING DOMAIN-CONTAINING PROTEIN 5"/>
    <property type="match status" value="1"/>
</dbReference>
<keyword evidence="2" id="KW-0677">Repeat</keyword>
<feature type="region of interest" description="Disordered" evidence="3">
    <location>
        <begin position="350"/>
        <end position="370"/>
    </location>
</feature>
<dbReference type="InterPro" id="IPR015915">
    <property type="entry name" value="Kelch-typ_b-propeller"/>
</dbReference>
<keyword evidence="4" id="KW-0732">Signal</keyword>
<evidence type="ECO:0000256" key="2">
    <source>
        <dbReference type="ARBA" id="ARBA00022737"/>
    </source>
</evidence>
<evidence type="ECO:0000256" key="4">
    <source>
        <dbReference type="SAM" id="SignalP"/>
    </source>
</evidence>
<organism evidence="5 6">
    <name type="scientific">Modicella reniformis</name>
    <dbReference type="NCBI Taxonomy" id="1440133"/>
    <lineage>
        <taxon>Eukaryota</taxon>
        <taxon>Fungi</taxon>
        <taxon>Fungi incertae sedis</taxon>
        <taxon>Mucoromycota</taxon>
        <taxon>Mortierellomycotina</taxon>
        <taxon>Mortierellomycetes</taxon>
        <taxon>Mortierellales</taxon>
        <taxon>Mortierellaceae</taxon>
        <taxon>Modicella</taxon>
    </lineage>
</organism>
<dbReference type="AlphaFoldDB" id="A0A9P6J1K1"/>
<evidence type="ECO:0000256" key="3">
    <source>
        <dbReference type="SAM" id="MobiDB-lite"/>
    </source>
</evidence>
<feature type="compositionally biased region" description="Gly residues" evidence="3">
    <location>
        <begin position="354"/>
        <end position="364"/>
    </location>
</feature>
<dbReference type="OrthoDB" id="10251809at2759"/>
<feature type="chain" id="PRO_5040138012" description="Galactose oxidase" evidence="4">
    <location>
        <begin position="32"/>
        <end position="370"/>
    </location>
</feature>
<evidence type="ECO:0008006" key="7">
    <source>
        <dbReference type="Google" id="ProtNLM"/>
    </source>
</evidence>
<reference evidence="5" key="1">
    <citation type="journal article" date="2020" name="Fungal Divers.">
        <title>Resolving the Mortierellaceae phylogeny through synthesis of multi-gene phylogenetics and phylogenomics.</title>
        <authorList>
            <person name="Vandepol N."/>
            <person name="Liber J."/>
            <person name="Desiro A."/>
            <person name="Na H."/>
            <person name="Kennedy M."/>
            <person name="Barry K."/>
            <person name="Grigoriev I.V."/>
            <person name="Miller A.N."/>
            <person name="O'Donnell K."/>
            <person name="Stajich J.E."/>
            <person name="Bonito G."/>
        </authorList>
    </citation>
    <scope>NUCLEOTIDE SEQUENCE</scope>
    <source>
        <strain evidence="5">MES-2147</strain>
    </source>
</reference>
<name>A0A9P6J1K1_9FUNG</name>
<feature type="signal peptide" evidence="4">
    <location>
        <begin position="1"/>
        <end position="31"/>
    </location>
</feature>
<dbReference type="Gene3D" id="2.120.10.80">
    <property type="entry name" value="Kelch-type beta propeller"/>
    <property type="match status" value="2"/>
</dbReference>
<evidence type="ECO:0000313" key="5">
    <source>
        <dbReference type="EMBL" id="KAF9958078.1"/>
    </source>
</evidence>
<accession>A0A9P6J1K1</accession>
<keyword evidence="6" id="KW-1185">Reference proteome</keyword>
<protein>
    <recommendedName>
        <fullName evidence="7">Galactose oxidase</fullName>
    </recommendedName>
</protein>
<sequence length="370" mass="39675">MTARGIMHYHFYIISIVYLGCLSILSGPGNGALVHAQPQPCGGPAFARVGNKFYLHGGAIIADNLLQHFWELDLTIPWNTTAPAWSNLPLGPGNAYHSAGYSADNNSFIIFGRDTGALPEVVTPNWINVYDITTKVWSFGTNPPSLVETSRRDFYVVSNPDANKIYILGGNAGVEGTISSNAFDVYDPDSRSMTETPTPLPGPQDISTYSAVWVPRLKAMLVIGGHQANVKGNPFQGVYLYHPATGSWTTQVDTDGSLVAMFSGFIHYPGTGEPFVYILDTVTWTWTTKPSQGRGRGNAACTIADDTFIIWGGFYNAPNTVNGVPTGAEALLLFSLSRKEWLTTYTPDPAIANRGGGRGGGNGGSNISVA</sequence>
<dbReference type="EMBL" id="JAAAHW010006587">
    <property type="protein sequence ID" value="KAF9958078.1"/>
    <property type="molecule type" value="Genomic_DNA"/>
</dbReference>
<dbReference type="InterPro" id="IPR011043">
    <property type="entry name" value="Gal_Oxase/kelch_b-propeller"/>
</dbReference>
<gene>
    <name evidence="5" type="ORF">BGZ65_001683</name>
</gene>
<comment type="caution">
    <text evidence="5">The sequence shown here is derived from an EMBL/GenBank/DDBJ whole genome shotgun (WGS) entry which is preliminary data.</text>
</comment>
<keyword evidence="1" id="KW-0880">Kelch repeat</keyword>
<evidence type="ECO:0000256" key="1">
    <source>
        <dbReference type="ARBA" id="ARBA00022441"/>
    </source>
</evidence>
<proteinExistence type="predicted"/>
<dbReference type="Proteomes" id="UP000749646">
    <property type="component" value="Unassembled WGS sequence"/>
</dbReference>